<feature type="region of interest" description="Disordered" evidence="1">
    <location>
        <begin position="1"/>
        <end position="51"/>
    </location>
</feature>
<evidence type="ECO:0000256" key="1">
    <source>
        <dbReference type="SAM" id="MobiDB-lite"/>
    </source>
</evidence>
<dbReference type="AlphaFoldDB" id="A0A8S9NKC1"/>
<feature type="compositionally biased region" description="Basic and acidic residues" evidence="1">
    <location>
        <begin position="234"/>
        <end position="257"/>
    </location>
</feature>
<accession>A0A8S9NKC1</accession>
<dbReference type="Proteomes" id="UP000712600">
    <property type="component" value="Unassembled WGS sequence"/>
</dbReference>
<organism evidence="2 3">
    <name type="scientific">Brassica cretica</name>
    <name type="common">Mustard</name>
    <dbReference type="NCBI Taxonomy" id="69181"/>
    <lineage>
        <taxon>Eukaryota</taxon>
        <taxon>Viridiplantae</taxon>
        <taxon>Streptophyta</taxon>
        <taxon>Embryophyta</taxon>
        <taxon>Tracheophyta</taxon>
        <taxon>Spermatophyta</taxon>
        <taxon>Magnoliopsida</taxon>
        <taxon>eudicotyledons</taxon>
        <taxon>Gunneridae</taxon>
        <taxon>Pentapetalae</taxon>
        <taxon>rosids</taxon>
        <taxon>malvids</taxon>
        <taxon>Brassicales</taxon>
        <taxon>Brassicaceae</taxon>
        <taxon>Brassiceae</taxon>
        <taxon>Brassica</taxon>
    </lineage>
</organism>
<dbReference type="EMBL" id="QGKX02001621">
    <property type="protein sequence ID" value="KAF3504015.1"/>
    <property type="molecule type" value="Genomic_DNA"/>
</dbReference>
<name>A0A8S9NKC1_BRACR</name>
<evidence type="ECO:0000313" key="2">
    <source>
        <dbReference type="EMBL" id="KAF3504015.1"/>
    </source>
</evidence>
<evidence type="ECO:0000313" key="3">
    <source>
        <dbReference type="Proteomes" id="UP000712600"/>
    </source>
</evidence>
<proteinExistence type="predicted"/>
<comment type="caution">
    <text evidence="2">The sequence shown here is derived from an EMBL/GenBank/DDBJ whole genome shotgun (WGS) entry which is preliminary data.</text>
</comment>
<feature type="region of interest" description="Disordered" evidence="1">
    <location>
        <begin position="222"/>
        <end position="264"/>
    </location>
</feature>
<protein>
    <submittedName>
        <fullName evidence="2">Uncharacterized protein</fullName>
    </submittedName>
</protein>
<reference evidence="2" key="1">
    <citation type="submission" date="2019-12" db="EMBL/GenBank/DDBJ databases">
        <title>Genome sequencing and annotation of Brassica cretica.</title>
        <authorList>
            <person name="Studholme D.J."/>
            <person name="Sarris P."/>
        </authorList>
    </citation>
    <scope>NUCLEOTIDE SEQUENCE</scope>
    <source>
        <strain evidence="2">PFS-109/04</strain>
        <tissue evidence="2">Leaf</tissue>
    </source>
</reference>
<gene>
    <name evidence="2" type="ORF">F2Q69_00042243</name>
</gene>
<feature type="region of interest" description="Disordered" evidence="1">
    <location>
        <begin position="181"/>
        <end position="202"/>
    </location>
</feature>
<feature type="compositionally biased region" description="Basic and acidic residues" evidence="1">
    <location>
        <begin position="15"/>
        <end position="29"/>
    </location>
</feature>
<sequence length="405" mass="45050">MSPAVLRRNKIRIPRRSDQTESSETKNPLKDQLGTLEIETGADTRTGLSRRDGSVNVAKHLSPLHLKAEADQCTEADGPTGKWPQKMKAPTLSGTLVNELLKKGHLREFLFEKAESHLNKETTGKPTEAASVSPPRQDRVIHVISAHSEISGMSHAAAKESTWNAKHGLDAAKPKGLLLGRIQGSGAEGNRSNSEDNPAYRVQRRNVLSRTGAHVKWEEDVASCAKAQQNQDPKTIRPDRIERDEKPSQRPARDYGNRNRGRYQNWPIQKGWQQVASEDESTDSFRNPGYRCDFHRDHGHKTEDCVALNIKVNELLKKGHLREFLSEKVECHLNKETTEKPTEAASVSPPRQDRVIHVISARSEISGMSHAAAKEITWNAKHGLDAAKPKGLLLGTDDISFTAKE</sequence>